<reference evidence="13" key="1">
    <citation type="submission" date="2023-03" db="EMBL/GenBank/DDBJ databases">
        <authorList>
            <person name="Julca I."/>
        </authorList>
    </citation>
    <scope>NUCLEOTIDE SEQUENCE</scope>
</reference>
<dbReference type="Pfam" id="PF23457">
    <property type="entry name" value="LysM2_NFP"/>
    <property type="match status" value="1"/>
</dbReference>
<evidence type="ECO:0000256" key="7">
    <source>
        <dbReference type="ARBA" id="ARBA00022989"/>
    </source>
</evidence>
<proteinExistence type="predicted"/>
<name>A0AAV1EFI0_OLDCO</name>
<sequence>MMLFKTPFLFPLVVIFFLCFQNLIQIQAQPVNYGYSCSPSQANYPCQTYVFFRAMGPDSLDLASVGDLFSVSRKMIAEPSNFNVSISNATSPLIPDQPLLVPINCGCNFINSSFGNLSYAGLNFTFQSGDTFWKVSTQDYQNLTTYQSVEVVNPTLVPEKLQIGSSAVFPIFCKCPNSTQLQQGRTNYLITYIYHPEDNLTSVASRFGTTPQAITDVNGNNISAFDPIFIPVSRLPLLSQPAVPPTNASAPPAPQPQITSKDDRKGAVIGLGIGLGICGILLILVLGLCLKRERSLKKKLAGMKDVEKRQYDKGERALLKDAGVSLLADVADYLDKYKVFDIEELREATADFDENLLIQGSVYKGTIDGEVYAIKKMNWNAYEELKILQKVNHGNLVKLEGFCIDAEEANCYLVYEYVENGSLNTWLHGEKKGKLSWKSRLRIAIDVANGLQYIHEHTRPQVVHKDIKSSNILLDSNMRAKIANFGLAKTGCNAITMHIVGTQGYIAPEYLTDGVVSTKMDVFSFGVVLLELITGKEAIDEEGKVLWAKVGGILEGTEDKKVNKLREWMDEDILGETVSMESVLNVMTVAIACVNRDPGKRPSMVDIVYALCKSDDVLSDLSEEGLSPRPPVTAR</sequence>
<dbReference type="InterPro" id="IPR059144">
    <property type="entry name" value="NFP_LysM3"/>
</dbReference>
<dbReference type="GO" id="GO:0005524">
    <property type="term" value="F:ATP binding"/>
    <property type="evidence" value="ECO:0007669"/>
    <property type="project" value="UniProtKB-KW"/>
</dbReference>
<dbReference type="SUPFAM" id="SSF56112">
    <property type="entry name" value="Protein kinase-like (PK-like)"/>
    <property type="match status" value="1"/>
</dbReference>
<keyword evidence="14" id="KW-1185">Reference proteome</keyword>
<keyword evidence="3 10" id="KW-0812">Transmembrane</keyword>
<dbReference type="PANTHER" id="PTHR45927">
    <property type="entry name" value="LYSM-DOMAIN RECEPTOR-LIKE KINASE-RELATED"/>
    <property type="match status" value="1"/>
</dbReference>
<dbReference type="AlphaFoldDB" id="A0AAV1EFI0"/>
<dbReference type="SMART" id="SM00220">
    <property type="entry name" value="S_TKc"/>
    <property type="match status" value="1"/>
</dbReference>
<dbReference type="Proteomes" id="UP001161247">
    <property type="component" value="Chromosome 9"/>
</dbReference>
<feature type="signal peptide" evidence="11">
    <location>
        <begin position="1"/>
        <end position="28"/>
    </location>
</feature>
<evidence type="ECO:0000313" key="13">
    <source>
        <dbReference type="EMBL" id="CAI9118322.1"/>
    </source>
</evidence>
<dbReference type="PROSITE" id="PS00108">
    <property type="entry name" value="PROTEIN_KINASE_ST"/>
    <property type="match status" value="1"/>
</dbReference>
<dbReference type="Pfam" id="PF23446">
    <property type="entry name" value="LysM1_NFP_LYK"/>
    <property type="match status" value="1"/>
</dbReference>
<dbReference type="Gene3D" id="3.30.200.20">
    <property type="entry name" value="Phosphorylase Kinase, domain 1"/>
    <property type="match status" value="1"/>
</dbReference>
<keyword evidence="7 10" id="KW-1133">Transmembrane helix</keyword>
<evidence type="ECO:0000256" key="9">
    <source>
        <dbReference type="ARBA" id="ARBA00023157"/>
    </source>
</evidence>
<dbReference type="InterPro" id="IPR011009">
    <property type="entry name" value="Kinase-like_dom_sf"/>
</dbReference>
<gene>
    <name evidence="13" type="ORF">OLC1_LOCUS24216</name>
</gene>
<keyword evidence="9" id="KW-1015">Disulfide bond</keyword>
<feature type="transmembrane region" description="Helical" evidence="10">
    <location>
        <begin position="267"/>
        <end position="290"/>
    </location>
</feature>
<feature type="domain" description="Protein kinase" evidence="12">
    <location>
        <begin position="316"/>
        <end position="618"/>
    </location>
</feature>
<evidence type="ECO:0000256" key="8">
    <source>
        <dbReference type="ARBA" id="ARBA00023136"/>
    </source>
</evidence>
<dbReference type="Pfam" id="PF23462">
    <property type="entry name" value="LysM3_NFP"/>
    <property type="match status" value="1"/>
</dbReference>
<keyword evidence="6" id="KW-0067">ATP-binding</keyword>
<keyword evidence="4 11" id="KW-0732">Signal</keyword>
<comment type="subcellular location">
    <subcellularLocation>
        <location evidence="1">Cell membrane</location>
        <topology evidence="1">Single-pass membrane protein</topology>
    </subcellularLocation>
</comment>
<evidence type="ECO:0000256" key="5">
    <source>
        <dbReference type="ARBA" id="ARBA00022741"/>
    </source>
</evidence>
<dbReference type="FunFam" id="1.10.510.10:FF:000468">
    <property type="entry name" value="PTI1-like tyrosine-protein kinase 3"/>
    <property type="match status" value="1"/>
</dbReference>
<dbReference type="GO" id="GO:0051707">
    <property type="term" value="P:response to other organism"/>
    <property type="evidence" value="ECO:0007669"/>
    <property type="project" value="UniProtKB-ARBA"/>
</dbReference>
<dbReference type="Gene3D" id="1.10.510.10">
    <property type="entry name" value="Transferase(Phosphotransferase) domain 1"/>
    <property type="match status" value="1"/>
</dbReference>
<feature type="chain" id="PRO_5043695928" evidence="11">
    <location>
        <begin position="29"/>
        <end position="635"/>
    </location>
</feature>
<evidence type="ECO:0000256" key="3">
    <source>
        <dbReference type="ARBA" id="ARBA00022692"/>
    </source>
</evidence>
<dbReference type="EMBL" id="OX459126">
    <property type="protein sequence ID" value="CAI9118322.1"/>
    <property type="molecule type" value="Genomic_DNA"/>
</dbReference>
<accession>A0AAV1EFI0</accession>
<evidence type="ECO:0000313" key="14">
    <source>
        <dbReference type="Proteomes" id="UP001161247"/>
    </source>
</evidence>
<dbReference type="InterPro" id="IPR000719">
    <property type="entry name" value="Prot_kinase_dom"/>
</dbReference>
<dbReference type="GO" id="GO:0004672">
    <property type="term" value="F:protein kinase activity"/>
    <property type="evidence" value="ECO:0007669"/>
    <property type="project" value="InterPro"/>
</dbReference>
<dbReference type="InterPro" id="IPR008271">
    <property type="entry name" value="Ser/Thr_kinase_AS"/>
</dbReference>
<dbReference type="PANTHER" id="PTHR45927:SF15">
    <property type="entry name" value="SERINE_THREONINE RECEPTOR-LIKE KINASE NFP"/>
    <property type="match status" value="1"/>
</dbReference>
<evidence type="ECO:0000256" key="11">
    <source>
        <dbReference type="SAM" id="SignalP"/>
    </source>
</evidence>
<keyword evidence="2" id="KW-1003">Cell membrane</keyword>
<dbReference type="InterPro" id="IPR059143">
    <property type="entry name" value="NFP_LysM2"/>
</dbReference>
<protein>
    <submittedName>
        <fullName evidence="13">OLC1v1019881C1</fullName>
    </submittedName>
</protein>
<evidence type="ECO:0000256" key="4">
    <source>
        <dbReference type="ARBA" id="ARBA00022729"/>
    </source>
</evidence>
<dbReference type="PROSITE" id="PS50011">
    <property type="entry name" value="PROTEIN_KINASE_DOM"/>
    <property type="match status" value="1"/>
</dbReference>
<keyword evidence="5" id="KW-0547">Nucleotide-binding</keyword>
<evidence type="ECO:0000256" key="10">
    <source>
        <dbReference type="SAM" id="Phobius"/>
    </source>
</evidence>
<dbReference type="Pfam" id="PF00069">
    <property type="entry name" value="Pkinase"/>
    <property type="match status" value="1"/>
</dbReference>
<dbReference type="InterPro" id="IPR056561">
    <property type="entry name" value="NFP_LYK_LysM1"/>
</dbReference>
<evidence type="ECO:0000259" key="12">
    <source>
        <dbReference type="PROSITE" id="PS50011"/>
    </source>
</evidence>
<keyword evidence="8 10" id="KW-0472">Membrane</keyword>
<organism evidence="13 14">
    <name type="scientific">Oldenlandia corymbosa var. corymbosa</name>
    <dbReference type="NCBI Taxonomy" id="529605"/>
    <lineage>
        <taxon>Eukaryota</taxon>
        <taxon>Viridiplantae</taxon>
        <taxon>Streptophyta</taxon>
        <taxon>Embryophyta</taxon>
        <taxon>Tracheophyta</taxon>
        <taxon>Spermatophyta</taxon>
        <taxon>Magnoliopsida</taxon>
        <taxon>eudicotyledons</taxon>
        <taxon>Gunneridae</taxon>
        <taxon>Pentapetalae</taxon>
        <taxon>asterids</taxon>
        <taxon>lamiids</taxon>
        <taxon>Gentianales</taxon>
        <taxon>Rubiaceae</taxon>
        <taxon>Rubioideae</taxon>
        <taxon>Spermacoceae</taxon>
        <taxon>Hedyotis-Oldenlandia complex</taxon>
        <taxon>Oldenlandia</taxon>
    </lineage>
</organism>
<dbReference type="GO" id="GO:0005886">
    <property type="term" value="C:plasma membrane"/>
    <property type="evidence" value="ECO:0007669"/>
    <property type="project" value="UniProtKB-SubCell"/>
</dbReference>
<evidence type="ECO:0000256" key="2">
    <source>
        <dbReference type="ARBA" id="ARBA00022475"/>
    </source>
</evidence>
<evidence type="ECO:0000256" key="1">
    <source>
        <dbReference type="ARBA" id="ARBA00004162"/>
    </source>
</evidence>
<dbReference type="InterPro" id="IPR052611">
    <property type="entry name" value="Plant_RLK_LysM"/>
</dbReference>
<evidence type="ECO:0000256" key="6">
    <source>
        <dbReference type="ARBA" id="ARBA00022840"/>
    </source>
</evidence>